<comment type="caution">
    <text evidence="3">The sequence shown here is derived from an EMBL/GenBank/DDBJ whole genome shotgun (WGS) entry which is preliminary data.</text>
</comment>
<evidence type="ECO:0000259" key="2">
    <source>
        <dbReference type="Pfam" id="PF15024"/>
    </source>
</evidence>
<dbReference type="Pfam" id="PF15024">
    <property type="entry name" value="Glyco_transf_18"/>
    <property type="match status" value="1"/>
</dbReference>
<feature type="chain" id="PRO_5041386736" description="Glycosyltransferase family 18 catalytic domain-containing protein" evidence="1">
    <location>
        <begin position="22"/>
        <end position="449"/>
    </location>
</feature>
<evidence type="ECO:0000313" key="3">
    <source>
        <dbReference type="EMBL" id="KAI9637004.1"/>
    </source>
</evidence>
<keyword evidence="1" id="KW-0732">Signal</keyword>
<name>A0AA38LWQ1_9TREE</name>
<evidence type="ECO:0000256" key="1">
    <source>
        <dbReference type="SAM" id="SignalP"/>
    </source>
</evidence>
<accession>A0AA38LWQ1</accession>
<sequence length="449" mass="49837">VLSFILLGFAAVILFAQVALPDEQLRPTRDELDAGYFETGDVWAHNSAVSARLDRCASFGLLRNTSTPHSARLTTVHPESTYTAAGCGLNATTLIIVSSVYFAEAYNGATFGESIWAQSVMTALNRWGYSFMFSSLGWWNHDMAKTMEIYAQYSGQVRLVVADPEQVVVCFGEQKGNCLRSEENPGGMEEWRFLGFNFWDTNDPTYGPAWTLPDHPRGPHFTLSPAPAALTSHFSLPYSIEPSCRQRPHQSSARLSQPRAYLMAKKTSYLSPIAPSFPWTLPALAEIASELDVQIAVGLSEDDAPATGKLLRESAVVDLGKLNKEGFMGRLSESFVLIGAGRPFISPSPWDGLCLGVPFINPILAWDENDLGNRTSWKMQHGHMTDLNPPYVYSVHSHDHQALREAMLAALENPIDSYIPGHMTFDAVSGRVGEMVERDWERVWKEDRE</sequence>
<dbReference type="InterPro" id="IPR026116">
    <property type="entry name" value="GT18_cat"/>
</dbReference>
<dbReference type="AlphaFoldDB" id="A0AA38LWQ1"/>
<dbReference type="RefSeq" id="XP_052946781.1">
    <property type="nucleotide sequence ID" value="XM_053087199.1"/>
</dbReference>
<feature type="signal peptide" evidence="1">
    <location>
        <begin position="1"/>
        <end position="21"/>
    </location>
</feature>
<reference evidence="3" key="1">
    <citation type="journal article" date="2022" name="G3 (Bethesda)">
        <title>High quality genome of the basidiomycete yeast Dioszegia hungarica PDD-24b-2 isolated from cloud water.</title>
        <authorList>
            <person name="Jarrige D."/>
            <person name="Haridas S."/>
            <person name="Bleykasten-Grosshans C."/>
            <person name="Joly M."/>
            <person name="Nadalig T."/>
            <person name="Sancelme M."/>
            <person name="Vuilleumier S."/>
            <person name="Grigoriev I.V."/>
            <person name="Amato P."/>
            <person name="Bringel F."/>
        </authorList>
    </citation>
    <scope>NUCLEOTIDE SEQUENCE</scope>
    <source>
        <strain evidence="3">PDD-24b-2</strain>
    </source>
</reference>
<feature type="non-terminal residue" evidence="3">
    <location>
        <position position="449"/>
    </location>
</feature>
<evidence type="ECO:0000313" key="4">
    <source>
        <dbReference type="Proteomes" id="UP001164286"/>
    </source>
</evidence>
<gene>
    <name evidence="3" type="ORF">MKK02DRAFT_26462</name>
</gene>
<feature type="domain" description="Glycosyltransferase family 18 catalytic" evidence="2">
    <location>
        <begin position="315"/>
        <end position="438"/>
    </location>
</feature>
<dbReference type="GeneID" id="77726400"/>
<proteinExistence type="predicted"/>
<dbReference type="EMBL" id="JAKWFO010000005">
    <property type="protein sequence ID" value="KAI9637004.1"/>
    <property type="molecule type" value="Genomic_DNA"/>
</dbReference>
<protein>
    <recommendedName>
        <fullName evidence="2">Glycosyltransferase family 18 catalytic domain-containing protein</fullName>
    </recommendedName>
</protein>
<keyword evidence="4" id="KW-1185">Reference proteome</keyword>
<dbReference type="GO" id="GO:0030144">
    <property type="term" value="F:alpha-1,6-mannosylglycoprotein 6-beta-N-acetylglucosaminyltransferase activity"/>
    <property type="evidence" value="ECO:0007669"/>
    <property type="project" value="InterPro"/>
</dbReference>
<organism evidence="3 4">
    <name type="scientific">Dioszegia hungarica</name>
    <dbReference type="NCBI Taxonomy" id="4972"/>
    <lineage>
        <taxon>Eukaryota</taxon>
        <taxon>Fungi</taxon>
        <taxon>Dikarya</taxon>
        <taxon>Basidiomycota</taxon>
        <taxon>Agaricomycotina</taxon>
        <taxon>Tremellomycetes</taxon>
        <taxon>Tremellales</taxon>
        <taxon>Bulleribasidiaceae</taxon>
        <taxon>Dioszegia</taxon>
    </lineage>
</organism>
<dbReference type="Proteomes" id="UP001164286">
    <property type="component" value="Unassembled WGS sequence"/>
</dbReference>